<dbReference type="CDD" id="cd04496">
    <property type="entry name" value="SSB_OBF"/>
    <property type="match status" value="1"/>
</dbReference>
<sequence length="269" mass="29455">MARRFPPVDAACPKWLPLSGRRRSPSPPPQQVVASNHCRRSRASPVLPAVLPSPRPQPGGEGSTVAGAGQPPRAPPQLSSLGGLLCPRRDPDRRRRQPGRQPRDTLHPRRRRHGPLHRRQHAAPFDKTTNQWKDSTALFLRRTAWRDLAEHSAETLAKGMRVIVTGRLVQHNWQTDQGENRSMLALDVNEVGPSLRFTTAKVTKTNRTSTPGAEADPWATASPAGGGAPAGSGWVPPRPRVAMSRRSDGPMLAVCPHLSSRSESTRIVR</sequence>
<dbReference type="InterPro" id="IPR000424">
    <property type="entry name" value="Primosome_PriB/ssb"/>
</dbReference>
<comment type="caution">
    <text evidence="4">The sequence shown here is derived from an EMBL/GenBank/DDBJ whole genome shotgun (WGS) entry which is preliminary data.</text>
</comment>
<feature type="compositionally biased region" description="Basic residues" evidence="3">
    <location>
        <begin position="108"/>
        <end position="121"/>
    </location>
</feature>
<dbReference type="GO" id="GO:0003677">
    <property type="term" value="F:DNA binding"/>
    <property type="evidence" value="ECO:0007669"/>
    <property type="project" value="UniProtKB-KW"/>
</dbReference>
<dbReference type="EMBL" id="JBHSQJ010000138">
    <property type="protein sequence ID" value="MFC5910853.1"/>
    <property type="molecule type" value="Genomic_DNA"/>
</dbReference>
<dbReference type="Pfam" id="PF00436">
    <property type="entry name" value="SSB"/>
    <property type="match status" value="1"/>
</dbReference>
<protein>
    <submittedName>
        <fullName evidence="4">Single-stranded DNA-binding protein</fullName>
    </submittedName>
</protein>
<dbReference type="PROSITE" id="PS50935">
    <property type="entry name" value="SSB"/>
    <property type="match status" value="1"/>
</dbReference>
<evidence type="ECO:0000313" key="5">
    <source>
        <dbReference type="Proteomes" id="UP001596174"/>
    </source>
</evidence>
<evidence type="ECO:0000256" key="2">
    <source>
        <dbReference type="PROSITE-ProRule" id="PRU00252"/>
    </source>
</evidence>
<evidence type="ECO:0000256" key="3">
    <source>
        <dbReference type="SAM" id="MobiDB-lite"/>
    </source>
</evidence>
<dbReference type="SUPFAM" id="SSF50249">
    <property type="entry name" value="Nucleic acid-binding proteins"/>
    <property type="match status" value="1"/>
</dbReference>
<dbReference type="Proteomes" id="UP001596174">
    <property type="component" value="Unassembled WGS sequence"/>
</dbReference>
<gene>
    <name evidence="4" type="ORF">ACFP3V_27065</name>
</gene>
<name>A0ABW1GA15_9ACTN</name>
<organism evidence="4 5">
    <name type="scientific">Streptacidiphilus monticola</name>
    <dbReference type="NCBI Taxonomy" id="2161674"/>
    <lineage>
        <taxon>Bacteria</taxon>
        <taxon>Bacillati</taxon>
        <taxon>Actinomycetota</taxon>
        <taxon>Actinomycetes</taxon>
        <taxon>Kitasatosporales</taxon>
        <taxon>Streptomycetaceae</taxon>
        <taxon>Streptacidiphilus</taxon>
    </lineage>
</organism>
<dbReference type="RefSeq" id="WP_380588763.1">
    <property type="nucleotide sequence ID" value="NZ_JBHSQJ010000138.1"/>
</dbReference>
<keyword evidence="5" id="KW-1185">Reference proteome</keyword>
<evidence type="ECO:0000256" key="1">
    <source>
        <dbReference type="ARBA" id="ARBA00023125"/>
    </source>
</evidence>
<proteinExistence type="predicted"/>
<keyword evidence="1 2" id="KW-0238">DNA-binding</keyword>
<evidence type="ECO:0000313" key="4">
    <source>
        <dbReference type="EMBL" id="MFC5910853.1"/>
    </source>
</evidence>
<dbReference type="Gene3D" id="2.40.50.140">
    <property type="entry name" value="Nucleic acid-binding proteins"/>
    <property type="match status" value="1"/>
</dbReference>
<accession>A0ABW1GA15</accession>
<reference evidence="5" key="1">
    <citation type="journal article" date="2019" name="Int. J. Syst. Evol. Microbiol.">
        <title>The Global Catalogue of Microorganisms (GCM) 10K type strain sequencing project: providing services to taxonomists for standard genome sequencing and annotation.</title>
        <authorList>
            <consortium name="The Broad Institute Genomics Platform"/>
            <consortium name="The Broad Institute Genome Sequencing Center for Infectious Disease"/>
            <person name="Wu L."/>
            <person name="Ma J."/>
        </authorList>
    </citation>
    <scope>NUCLEOTIDE SEQUENCE [LARGE SCALE GENOMIC DNA]</scope>
    <source>
        <strain evidence="5">JCM 4816</strain>
    </source>
</reference>
<feature type="region of interest" description="Disordered" evidence="3">
    <location>
        <begin position="1"/>
        <end position="129"/>
    </location>
</feature>
<feature type="region of interest" description="Disordered" evidence="3">
    <location>
        <begin position="204"/>
        <end position="269"/>
    </location>
</feature>
<dbReference type="InterPro" id="IPR012340">
    <property type="entry name" value="NA-bd_OB-fold"/>
</dbReference>